<evidence type="ECO:0000313" key="2">
    <source>
        <dbReference type="EMBL" id="KAF6078216.1"/>
    </source>
</evidence>
<name>A0A834DF01_9CHIR</name>
<evidence type="ECO:0000256" key="1">
    <source>
        <dbReference type="SAM" id="MobiDB-lite"/>
    </source>
</evidence>
<evidence type="ECO:0000313" key="3">
    <source>
        <dbReference type="Proteomes" id="UP000664940"/>
    </source>
</evidence>
<feature type="region of interest" description="Disordered" evidence="1">
    <location>
        <begin position="1"/>
        <end position="57"/>
    </location>
</feature>
<accession>A0A834DF01</accession>
<sequence>MPQKPRGENIFKSMQWMDPGFKSHSDQHVPMGLDTGTRQASDKRPQKPESEDGIKSKEMLRAGKLHLKLGRTGHHNGAGSERSGLANGKCWSPLWHSWAPQLISQSENTTLLTPKPSGLCVTVKTQINKKALAGVAE</sequence>
<dbReference type="Proteomes" id="UP000664940">
    <property type="component" value="Unassembled WGS sequence"/>
</dbReference>
<organism evidence="2 3">
    <name type="scientific">Phyllostomus discolor</name>
    <name type="common">pale spear-nosed bat</name>
    <dbReference type="NCBI Taxonomy" id="89673"/>
    <lineage>
        <taxon>Eukaryota</taxon>
        <taxon>Metazoa</taxon>
        <taxon>Chordata</taxon>
        <taxon>Craniata</taxon>
        <taxon>Vertebrata</taxon>
        <taxon>Euteleostomi</taxon>
        <taxon>Mammalia</taxon>
        <taxon>Eutheria</taxon>
        <taxon>Laurasiatheria</taxon>
        <taxon>Chiroptera</taxon>
        <taxon>Yangochiroptera</taxon>
        <taxon>Phyllostomidae</taxon>
        <taxon>Phyllostominae</taxon>
        <taxon>Phyllostomus</taxon>
    </lineage>
</organism>
<dbReference type="AlphaFoldDB" id="A0A834DF01"/>
<protein>
    <submittedName>
        <fullName evidence="2">Uncharacterized protein</fullName>
    </submittedName>
</protein>
<comment type="caution">
    <text evidence="2">The sequence shown here is derived from an EMBL/GenBank/DDBJ whole genome shotgun (WGS) entry which is preliminary data.</text>
</comment>
<proteinExistence type="predicted"/>
<reference evidence="2 3" key="1">
    <citation type="journal article" date="2020" name="Nature">
        <title>Six reference-quality genomes reveal evolution of bat adaptations.</title>
        <authorList>
            <person name="Jebb D."/>
            <person name="Huang Z."/>
            <person name="Pippel M."/>
            <person name="Hughes G.M."/>
            <person name="Lavrichenko K."/>
            <person name="Devanna P."/>
            <person name="Winkler S."/>
            <person name="Jermiin L.S."/>
            <person name="Skirmuntt E.C."/>
            <person name="Katzourakis A."/>
            <person name="Burkitt-Gray L."/>
            <person name="Ray D.A."/>
            <person name="Sullivan K.A.M."/>
            <person name="Roscito J.G."/>
            <person name="Kirilenko B.M."/>
            <person name="Davalos L.M."/>
            <person name="Corthals A.P."/>
            <person name="Power M.L."/>
            <person name="Jones G."/>
            <person name="Ransome R.D."/>
            <person name="Dechmann D.K.N."/>
            <person name="Locatelli A.G."/>
            <person name="Puechmaille S.J."/>
            <person name="Fedrigo O."/>
            <person name="Jarvis E.D."/>
            <person name="Hiller M."/>
            <person name="Vernes S.C."/>
            <person name="Myers E.W."/>
            <person name="Teeling E.C."/>
        </authorList>
    </citation>
    <scope>NUCLEOTIDE SEQUENCE [LARGE SCALE GENOMIC DNA]</scope>
    <source>
        <strain evidence="2">Bat1K_MPI-CBG_1</strain>
    </source>
</reference>
<feature type="compositionally biased region" description="Basic and acidic residues" evidence="1">
    <location>
        <begin position="40"/>
        <end position="57"/>
    </location>
</feature>
<dbReference type="EMBL" id="JABVXQ010000014">
    <property type="protein sequence ID" value="KAF6078216.1"/>
    <property type="molecule type" value="Genomic_DNA"/>
</dbReference>
<gene>
    <name evidence="2" type="ORF">HJG60_009095</name>
</gene>